<feature type="compositionally biased region" description="Low complexity" evidence="1">
    <location>
        <begin position="109"/>
        <end position="118"/>
    </location>
</feature>
<protein>
    <recommendedName>
        <fullName evidence="3">Lipoprotein</fullName>
    </recommendedName>
</protein>
<dbReference type="EMBL" id="AP026866">
    <property type="protein sequence ID" value="BDS06405.1"/>
    <property type="molecule type" value="Genomic_DNA"/>
</dbReference>
<dbReference type="PROSITE" id="PS51257">
    <property type="entry name" value="PROKAR_LIPOPROTEIN"/>
    <property type="match status" value="1"/>
</dbReference>
<sequence length="136" mass="14547">MRDSQEVTNIPRKFASMSLTLTSCVILASCSNFSAADLAKKSVKSVSGLIPSRMPIAEVRPGDLKKMPTGADRALAWERHLNKKQYVYNTSNWVAPKNYKAPTLPEESGLPADGGLLPPLHPGQGSALDNGGSLPD</sequence>
<evidence type="ECO:0000313" key="2">
    <source>
        <dbReference type="EMBL" id="BDS06405.1"/>
    </source>
</evidence>
<name>A0AAT9FKE3_9BACT</name>
<organism evidence="2">
    <name type="scientific">Oceaniferula spumae</name>
    <dbReference type="NCBI Taxonomy" id="2979115"/>
    <lineage>
        <taxon>Bacteria</taxon>
        <taxon>Pseudomonadati</taxon>
        <taxon>Verrucomicrobiota</taxon>
        <taxon>Verrucomicrobiia</taxon>
        <taxon>Verrucomicrobiales</taxon>
        <taxon>Verrucomicrobiaceae</taxon>
        <taxon>Oceaniferula</taxon>
    </lineage>
</organism>
<dbReference type="AlphaFoldDB" id="A0AAT9FKE3"/>
<feature type="region of interest" description="Disordered" evidence="1">
    <location>
        <begin position="101"/>
        <end position="136"/>
    </location>
</feature>
<reference evidence="2" key="1">
    <citation type="submission" date="2024-07" db="EMBL/GenBank/DDBJ databases">
        <title>Complete genome sequence of Verrucomicrobiaceae bacterium NT6N.</title>
        <authorList>
            <person name="Huang C."/>
            <person name="Takami H."/>
            <person name="Hamasaki K."/>
        </authorList>
    </citation>
    <scope>NUCLEOTIDE SEQUENCE</scope>
    <source>
        <strain evidence="2">NT6N</strain>
    </source>
</reference>
<accession>A0AAT9FKE3</accession>
<evidence type="ECO:0000256" key="1">
    <source>
        <dbReference type="SAM" id="MobiDB-lite"/>
    </source>
</evidence>
<dbReference type="KEGG" id="osu:NT6N_14450"/>
<gene>
    <name evidence="2" type="ORF">NT6N_14450</name>
</gene>
<evidence type="ECO:0008006" key="3">
    <source>
        <dbReference type="Google" id="ProtNLM"/>
    </source>
</evidence>
<proteinExistence type="predicted"/>